<keyword evidence="3" id="KW-1185">Reference proteome</keyword>
<feature type="transmembrane region" description="Helical" evidence="1">
    <location>
        <begin position="109"/>
        <end position="132"/>
    </location>
</feature>
<comment type="caution">
    <text evidence="2">The sequence shown here is derived from an EMBL/GenBank/DDBJ whole genome shotgun (WGS) entry which is preliminary data.</text>
</comment>
<sequence length="140" mass="16784">MDNRTDFENKIIDEIKNLIISDSSLTYGERNTFDRFILKIDKGEDFEKKVGALIRNLHRLDNGEIQEEGLSFNAKKIYSKLVNVYGIPKKDEVHIYYNGGYRRLTNRQWFWMMLFFIVFVFLMFTGKLNFILDFINKYLD</sequence>
<evidence type="ECO:0000313" key="3">
    <source>
        <dbReference type="Proteomes" id="UP001565242"/>
    </source>
</evidence>
<keyword evidence="1" id="KW-0812">Transmembrane</keyword>
<keyword evidence="1" id="KW-1133">Transmembrane helix</keyword>
<evidence type="ECO:0000313" key="2">
    <source>
        <dbReference type="EMBL" id="MEY8537679.1"/>
    </source>
</evidence>
<dbReference type="EMBL" id="JBCLSQ010000008">
    <property type="protein sequence ID" value="MEY8537679.1"/>
    <property type="molecule type" value="Genomic_DNA"/>
</dbReference>
<dbReference type="RefSeq" id="WP_369917997.1">
    <property type="nucleotide sequence ID" value="NZ_JBCLSQ010000008.1"/>
</dbReference>
<keyword evidence="1" id="KW-0472">Membrane</keyword>
<proteinExistence type="predicted"/>
<dbReference type="Proteomes" id="UP001565242">
    <property type="component" value="Unassembled WGS sequence"/>
</dbReference>
<evidence type="ECO:0000256" key="1">
    <source>
        <dbReference type="SAM" id="Phobius"/>
    </source>
</evidence>
<name>A0ABV4D8R3_9LACT</name>
<gene>
    <name evidence="2" type="ORF">AALM99_04375</name>
</gene>
<accession>A0ABV4D8R3</accession>
<protein>
    <submittedName>
        <fullName evidence="2">Uncharacterized protein</fullName>
    </submittedName>
</protein>
<reference evidence="2 3" key="1">
    <citation type="submission" date="2024-03" db="EMBL/GenBank/DDBJ databases">
        <title>Mouse gut bacterial collection (mGBC) of GemPharmatech.</title>
        <authorList>
            <person name="He Y."/>
            <person name="Dong L."/>
            <person name="Wu D."/>
            <person name="Gao X."/>
            <person name="Lin Z."/>
        </authorList>
    </citation>
    <scope>NUCLEOTIDE SEQUENCE [LARGE SCALE GENOMIC DNA]</scope>
    <source>
        <strain evidence="2 3">20-218</strain>
    </source>
</reference>
<organism evidence="2 3">
    <name type="scientific">Lactococcus muris</name>
    <dbReference type="NCBI Taxonomy" id="2941330"/>
    <lineage>
        <taxon>Bacteria</taxon>
        <taxon>Bacillati</taxon>
        <taxon>Bacillota</taxon>
        <taxon>Bacilli</taxon>
        <taxon>Lactobacillales</taxon>
        <taxon>Streptococcaceae</taxon>
        <taxon>Lactococcus</taxon>
    </lineage>
</organism>